<evidence type="ECO:0000256" key="6">
    <source>
        <dbReference type="ARBA" id="ARBA00022777"/>
    </source>
</evidence>
<dbReference type="GO" id="GO:0000155">
    <property type="term" value="F:phosphorelay sensor kinase activity"/>
    <property type="evidence" value="ECO:0007669"/>
    <property type="project" value="InterPro"/>
</dbReference>
<organism evidence="14 15">
    <name type="scientific">Promicromonospora citrea</name>
    <dbReference type="NCBI Taxonomy" id="43677"/>
    <lineage>
        <taxon>Bacteria</taxon>
        <taxon>Bacillati</taxon>
        <taxon>Actinomycetota</taxon>
        <taxon>Actinomycetes</taxon>
        <taxon>Micrococcales</taxon>
        <taxon>Promicromonosporaceae</taxon>
        <taxon>Promicromonospora</taxon>
    </lineage>
</organism>
<reference evidence="14" key="1">
    <citation type="journal article" date="2014" name="Int. J. Syst. Evol. Microbiol.">
        <title>Complete genome sequence of Corynebacterium casei LMG S-19264T (=DSM 44701T), isolated from a smear-ripened cheese.</title>
        <authorList>
            <consortium name="US DOE Joint Genome Institute (JGI-PGF)"/>
            <person name="Walter F."/>
            <person name="Albersmeier A."/>
            <person name="Kalinowski J."/>
            <person name="Ruckert C."/>
        </authorList>
    </citation>
    <scope>NUCLEOTIDE SEQUENCE</scope>
    <source>
        <strain evidence="14">JCM 3051</strain>
    </source>
</reference>
<dbReference type="CDD" id="cd16917">
    <property type="entry name" value="HATPase_UhpB-NarQ-NarX-like"/>
    <property type="match status" value="1"/>
</dbReference>
<dbReference type="InterPro" id="IPR036890">
    <property type="entry name" value="HATPase_C_sf"/>
</dbReference>
<evidence type="ECO:0000256" key="8">
    <source>
        <dbReference type="ARBA" id="ARBA00022806"/>
    </source>
</evidence>
<evidence type="ECO:0000256" key="12">
    <source>
        <dbReference type="SAM" id="MobiDB-lite"/>
    </source>
</evidence>
<sequence>MPQVIIPSEIPALDGSLRAQAWAFIDKLRRDDTTPGLHIEPMKQAADRRARTGRVNDGWRAVLIKLTGSDDETRYVYLGTYPHDKAIEYARSVIFQRNPRTSGAEVVRVDLVTDLPPTSSSEPSAAPVETAPLPLLQGLGITFEDLVDLGVAPSTAHEALFATDQDRFLEVALTAPSAFQTDALLWLADGRTTGEVRAAYRVQPVQGGTERDTDDDLIGALDHPASRMEFTYLEDDEDLRAAIEGSFARWRVFLHPEQHSYVHAPTSGAFRLSGGAGTGKTVVLLHRARMLHRRDPKARIVLTTFNRTLAATLVANLRQLDREVLTARRPGDPGIHVGTVDAVARHLLSHAADNKLDVGSAARAVLGASRTDVVPATPTSALWAEALRLTGDRLPEELRNTDFLQSEYAYVVLPQKISTRDAYLHGRRQGRGVPLGRARRAALWDVVEAYRRLAATAGTTDYDEKAMLTAVALDEVAATTGRRVADHVLVDEAQDLTPARLLLLRALVTRRADDLFLAEDAHQRIYAPPIVLARYGIHVAGRSRRLRLNYRTTAQNLDYATRALAGHDFVGLEDDAVDDTGLRSARSGPPPSLSRCSTTSEAYETTIDTVRRWLADGVLPETIAVLVRTGNEAATVRRDLERAGVPAQLVGSKDTPGTGRVLVMTMHRSKGMEFRDVVVLDLSSVERALERMPAGDRADGLLRERSLFYVATTRARDRLAVVGIGGSGGLATGTRAGAATPLGQSGLTAAEERAALAREVHDTVGHSLARIALQASALEVASDSPAVREFTAQIRAAARQAGAELQDLLATLRTGADGRTDVSFADLTELLNGLKEQGARITSTVVVEEGHTAGRTLTRTCYRIVQESVTNAIRHAPGFPVDIKLRGAPDSGVTVIVTNPLPDGLVRAPRPHSGITGMVERAESLGGTLSARPSAGYFVVDARLPWAMT</sequence>
<dbReference type="InterPro" id="IPR014016">
    <property type="entry name" value="UvrD-like_ATP-bd"/>
</dbReference>
<keyword evidence="9 11" id="KW-0067">ATP-binding</keyword>
<dbReference type="InterPro" id="IPR014017">
    <property type="entry name" value="DNA_helicase_UvrD-like_C"/>
</dbReference>
<dbReference type="Pfam" id="PF07730">
    <property type="entry name" value="HisKA_3"/>
    <property type="match status" value="1"/>
</dbReference>
<comment type="caution">
    <text evidence="14">The sequence shown here is derived from an EMBL/GenBank/DDBJ whole genome shotgun (WGS) entry which is preliminary data.</text>
</comment>
<feature type="region of interest" description="Disordered" evidence="12">
    <location>
        <begin position="581"/>
        <end position="600"/>
    </location>
</feature>
<dbReference type="EC" id="2.7.13.3" evidence="2"/>
<evidence type="ECO:0000256" key="4">
    <source>
        <dbReference type="ARBA" id="ARBA00022679"/>
    </source>
</evidence>
<dbReference type="Pfam" id="PF00580">
    <property type="entry name" value="UvrD-helicase"/>
    <property type="match status" value="1"/>
</dbReference>
<accession>A0A8H9GMV2</accession>
<evidence type="ECO:0000259" key="13">
    <source>
        <dbReference type="PROSITE" id="PS51198"/>
    </source>
</evidence>
<dbReference type="InterPro" id="IPR011712">
    <property type="entry name" value="Sig_transdc_His_kin_sub3_dim/P"/>
</dbReference>
<dbReference type="Pfam" id="PF13361">
    <property type="entry name" value="UvrD_C"/>
    <property type="match status" value="1"/>
</dbReference>
<dbReference type="PANTHER" id="PTHR24421:SF10">
    <property type="entry name" value="NITRATE_NITRITE SENSOR PROTEIN NARQ"/>
    <property type="match status" value="1"/>
</dbReference>
<keyword evidence="7 11" id="KW-0378">Hydrolase</keyword>
<dbReference type="Gene3D" id="3.30.565.10">
    <property type="entry name" value="Histidine kinase-like ATPase, C-terminal domain"/>
    <property type="match status" value="1"/>
</dbReference>
<dbReference type="GO" id="GO:0004386">
    <property type="term" value="F:helicase activity"/>
    <property type="evidence" value="ECO:0007669"/>
    <property type="project" value="UniProtKB-UniRule"/>
</dbReference>
<comment type="catalytic activity">
    <reaction evidence="1">
        <text>ATP + protein L-histidine = ADP + protein N-phospho-L-histidine.</text>
        <dbReference type="EC" id="2.7.13.3"/>
    </reaction>
</comment>
<keyword evidence="4" id="KW-0808">Transferase</keyword>
<reference evidence="14" key="2">
    <citation type="submission" date="2020-09" db="EMBL/GenBank/DDBJ databases">
        <authorList>
            <person name="Sun Q."/>
            <person name="Ohkuma M."/>
        </authorList>
    </citation>
    <scope>NUCLEOTIDE SEQUENCE</scope>
    <source>
        <strain evidence="14">JCM 3051</strain>
    </source>
</reference>
<dbReference type="GO" id="GO:0046983">
    <property type="term" value="F:protein dimerization activity"/>
    <property type="evidence" value="ECO:0007669"/>
    <property type="project" value="InterPro"/>
</dbReference>
<dbReference type="GO" id="GO:0005524">
    <property type="term" value="F:ATP binding"/>
    <property type="evidence" value="ECO:0007669"/>
    <property type="project" value="UniProtKB-UniRule"/>
</dbReference>
<keyword evidence="15" id="KW-1185">Reference proteome</keyword>
<dbReference type="RefSeq" id="WP_229785661.1">
    <property type="nucleotide sequence ID" value="NZ_BMPT01000018.1"/>
</dbReference>
<evidence type="ECO:0000313" key="14">
    <source>
        <dbReference type="EMBL" id="GGM37788.1"/>
    </source>
</evidence>
<evidence type="ECO:0000256" key="2">
    <source>
        <dbReference type="ARBA" id="ARBA00012438"/>
    </source>
</evidence>
<feature type="binding site" evidence="11">
    <location>
        <begin position="274"/>
        <end position="281"/>
    </location>
    <ligand>
        <name>ATP</name>
        <dbReference type="ChEBI" id="CHEBI:30616"/>
    </ligand>
</feature>
<keyword evidence="10" id="KW-0902">Two-component regulatory system</keyword>
<dbReference type="SUPFAM" id="SSF52540">
    <property type="entry name" value="P-loop containing nucleoside triphosphate hydrolases"/>
    <property type="match status" value="1"/>
</dbReference>
<protein>
    <recommendedName>
        <fullName evidence="2">histidine kinase</fullName>
        <ecNumber evidence="2">2.7.13.3</ecNumber>
    </recommendedName>
</protein>
<keyword evidence="5 11" id="KW-0547">Nucleotide-binding</keyword>
<dbReference type="AlphaFoldDB" id="A0A8H9GMV2"/>
<evidence type="ECO:0000256" key="10">
    <source>
        <dbReference type="ARBA" id="ARBA00023012"/>
    </source>
</evidence>
<evidence type="ECO:0000256" key="7">
    <source>
        <dbReference type="ARBA" id="ARBA00022801"/>
    </source>
</evidence>
<proteinExistence type="predicted"/>
<dbReference type="Gene3D" id="1.20.5.1930">
    <property type="match status" value="1"/>
</dbReference>
<dbReference type="PANTHER" id="PTHR24421">
    <property type="entry name" value="NITRATE/NITRITE SENSOR PROTEIN NARX-RELATED"/>
    <property type="match status" value="1"/>
</dbReference>
<evidence type="ECO:0000313" key="15">
    <source>
        <dbReference type="Proteomes" id="UP000655589"/>
    </source>
</evidence>
<evidence type="ECO:0000256" key="11">
    <source>
        <dbReference type="PROSITE-ProRule" id="PRU00560"/>
    </source>
</evidence>
<keyword evidence="8 11" id="KW-0347">Helicase</keyword>
<dbReference type="InterPro" id="IPR027417">
    <property type="entry name" value="P-loop_NTPase"/>
</dbReference>
<keyword evidence="3" id="KW-0597">Phosphoprotein</keyword>
<feature type="domain" description="UvrD-like helicase ATP-binding" evidence="13">
    <location>
        <begin position="253"/>
        <end position="585"/>
    </location>
</feature>
<gene>
    <name evidence="14" type="ORF">GCM10010102_36760</name>
</gene>
<dbReference type="Proteomes" id="UP000655589">
    <property type="component" value="Unassembled WGS sequence"/>
</dbReference>
<dbReference type="Gene3D" id="3.40.50.300">
    <property type="entry name" value="P-loop containing nucleotide triphosphate hydrolases"/>
    <property type="match status" value="2"/>
</dbReference>
<evidence type="ECO:0000256" key="5">
    <source>
        <dbReference type="ARBA" id="ARBA00022741"/>
    </source>
</evidence>
<dbReference type="EMBL" id="BMPT01000018">
    <property type="protein sequence ID" value="GGM37788.1"/>
    <property type="molecule type" value="Genomic_DNA"/>
</dbReference>
<evidence type="ECO:0000256" key="9">
    <source>
        <dbReference type="ARBA" id="ARBA00022840"/>
    </source>
</evidence>
<keyword evidence="6" id="KW-0418">Kinase</keyword>
<dbReference type="GO" id="GO:0016020">
    <property type="term" value="C:membrane"/>
    <property type="evidence" value="ECO:0007669"/>
    <property type="project" value="InterPro"/>
</dbReference>
<name>A0A8H9GMV2_9MICO</name>
<evidence type="ECO:0000256" key="1">
    <source>
        <dbReference type="ARBA" id="ARBA00000085"/>
    </source>
</evidence>
<dbReference type="GO" id="GO:0016787">
    <property type="term" value="F:hydrolase activity"/>
    <property type="evidence" value="ECO:0007669"/>
    <property type="project" value="UniProtKB-UniRule"/>
</dbReference>
<dbReference type="PROSITE" id="PS51198">
    <property type="entry name" value="UVRD_HELICASE_ATP_BIND"/>
    <property type="match status" value="1"/>
</dbReference>
<dbReference type="InterPro" id="IPR050482">
    <property type="entry name" value="Sensor_HK_TwoCompSys"/>
</dbReference>
<evidence type="ECO:0000256" key="3">
    <source>
        <dbReference type="ARBA" id="ARBA00022553"/>
    </source>
</evidence>